<evidence type="ECO:0000256" key="2">
    <source>
        <dbReference type="ARBA" id="ARBA00022737"/>
    </source>
</evidence>
<proteinExistence type="predicted"/>
<feature type="repeat" description="WD" evidence="3">
    <location>
        <begin position="167"/>
        <end position="208"/>
    </location>
</feature>
<dbReference type="PROSITE" id="PS50897">
    <property type="entry name" value="CTLH"/>
    <property type="match status" value="1"/>
</dbReference>
<protein>
    <submittedName>
        <fullName evidence="6">WD repeat-containing protein 26 homolog isoform X2</fullName>
    </submittedName>
</protein>
<dbReference type="Gene3D" id="2.130.10.10">
    <property type="entry name" value="YVTN repeat-like/Quinoprotein amine dehydrogenase"/>
    <property type="match status" value="1"/>
</dbReference>
<dbReference type="SMART" id="SM00320">
    <property type="entry name" value="WD40"/>
    <property type="match status" value="7"/>
</dbReference>
<dbReference type="InterPro" id="IPR020472">
    <property type="entry name" value="WD40_PAC1"/>
</dbReference>
<dbReference type="PANTHER" id="PTHR22838">
    <property type="entry name" value="WD REPEAT PROTEIN 26-RELATED"/>
    <property type="match status" value="1"/>
</dbReference>
<feature type="repeat" description="WD" evidence="3">
    <location>
        <begin position="212"/>
        <end position="253"/>
    </location>
</feature>
<evidence type="ECO:0000313" key="5">
    <source>
        <dbReference type="Proteomes" id="UP000813463"/>
    </source>
</evidence>
<dbReference type="PROSITE" id="PS50082">
    <property type="entry name" value="WD_REPEATS_2"/>
    <property type="match status" value="4"/>
</dbReference>
<organism evidence="5 6">
    <name type="scientific">Spinacia oleracea</name>
    <name type="common">Spinach</name>
    <dbReference type="NCBI Taxonomy" id="3562"/>
    <lineage>
        <taxon>Eukaryota</taxon>
        <taxon>Viridiplantae</taxon>
        <taxon>Streptophyta</taxon>
        <taxon>Embryophyta</taxon>
        <taxon>Tracheophyta</taxon>
        <taxon>Spermatophyta</taxon>
        <taxon>Magnoliopsida</taxon>
        <taxon>eudicotyledons</taxon>
        <taxon>Gunneridae</taxon>
        <taxon>Pentapetalae</taxon>
        <taxon>Caryophyllales</taxon>
        <taxon>Chenopodiaceae</taxon>
        <taxon>Chenopodioideae</taxon>
        <taxon>Anserineae</taxon>
        <taxon>Spinacia</taxon>
    </lineage>
</organism>
<feature type="domain" description="CTLH" evidence="4">
    <location>
        <begin position="12"/>
        <end position="58"/>
    </location>
</feature>
<accession>A0A9R0I3D9</accession>
<dbReference type="PROSITE" id="PS00678">
    <property type="entry name" value="WD_REPEATS_1"/>
    <property type="match status" value="2"/>
</dbReference>
<name>A0A9R0I3D9_SPIOL</name>
<dbReference type="InterPro" id="IPR006595">
    <property type="entry name" value="CTLH_C"/>
</dbReference>
<dbReference type="Pfam" id="PF00400">
    <property type="entry name" value="WD40"/>
    <property type="match status" value="5"/>
</dbReference>
<dbReference type="Proteomes" id="UP000813463">
    <property type="component" value="Chromosome 2"/>
</dbReference>
<dbReference type="AlphaFoldDB" id="A0A9R0I3D9"/>
<dbReference type="PANTHER" id="PTHR22838:SF6">
    <property type="entry name" value="WD REPEAT-CONTAINING PROTEIN 26 HOMOLOG"/>
    <property type="match status" value="1"/>
</dbReference>
<dbReference type="PROSITE" id="PS50294">
    <property type="entry name" value="WD_REPEATS_REGION"/>
    <property type="match status" value="3"/>
</dbReference>
<dbReference type="RefSeq" id="XP_021841911.2">
    <property type="nucleotide sequence ID" value="XM_021986219.2"/>
</dbReference>
<dbReference type="InterPro" id="IPR051350">
    <property type="entry name" value="WD_repeat-ST_regulator"/>
</dbReference>
<evidence type="ECO:0000256" key="1">
    <source>
        <dbReference type="ARBA" id="ARBA00022574"/>
    </source>
</evidence>
<dbReference type="InterPro" id="IPR001680">
    <property type="entry name" value="WD40_rpt"/>
</dbReference>
<feature type="repeat" description="WD" evidence="3">
    <location>
        <begin position="254"/>
        <end position="288"/>
    </location>
</feature>
<reference evidence="5" key="1">
    <citation type="journal article" date="2021" name="Nat. Commun.">
        <title>Genomic analyses provide insights into spinach domestication and the genetic basis of agronomic traits.</title>
        <authorList>
            <person name="Cai X."/>
            <person name="Sun X."/>
            <person name="Xu C."/>
            <person name="Sun H."/>
            <person name="Wang X."/>
            <person name="Ge C."/>
            <person name="Zhang Z."/>
            <person name="Wang Q."/>
            <person name="Fei Z."/>
            <person name="Jiao C."/>
            <person name="Wang Q."/>
        </authorList>
    </citation>
    <scope>NUCLEOTIDE SEQUENCE [LARGE SCALE GENOMIC DNA]</scope>
    <source>
        <strain evidence="5">cv. Varoflay</strain>
    </source>
</reference>
<feature type="repeat" description="WD" evidence="3">
    <location>
        <begin position="424"/>
        <end position="461"/>
    </location>
</feature>
<dbReference type="CDD" id="cd00200">
    <property type="entry name" value="WD40"/>
    <property type="match status" value="1"/>
</dbReference>
<evidence type="ECO:0000259" key="4">
    <source>
        <dbReference type="PROSITE" id="PS50897"/>
    </source>
</evidence>
<dbReference type="InterPro" id="IPR019775">
    <property type="entry name" value="WD40_repeat_CS"/>
</dbReference>
<keyword evidence="5" id="KW-1185">Reference proteome</keyword>
<dbReference type="GO" id="GO:0005737">
    <property type="term" value="C:cytoplasm"/>
    <property type="evidence" value="ECO:0007669"/>
    <property type="project" value="UniProtKB-SubCell"/>
</dbReference>
<dbReference type="GeneID" id="110782123"/>
<keyword evidence="1 3" id="KW-0853">WD repeat</keyword>
<dbReference type="InterPro" id="IPR036322">
    <property type="entry name" value="WD40_repeat_dom_sf"/>
</dbReference>
<keyword evidence="2" id="KW-0677">Repeat</keyword>
<reference evidence="6" key="2">
    <citation type="submission" date="2025-08" db="UniProtKB">
        <authorList>
            <consortium name="RefSeq"/>
        </authorList>
    </citation>
    <scope>IDENTIFICATION</scope>
    <source>
        <tissue evidence="6">Leaf</tissue>
    </source>
</reference>
<dbReference type="PRINTS" id="PR00320">
    <property type="entry name" value="GPROTEINBRPT"/>
</dbReference>
<evidence type="ECO:0000313" key="6">
    <source>
        <dbReference type="RefSeq" id="XP_021841911.2"/>
    </source>
</evidence>
<evidence type="ECO:0000256" key="3">
    <source>
        <dbReference type="PROSITE-ProRule" id="PRU00221"/>
    </source>
</evidence>
<dbReference type="InterPro" id="IPR015943">
    <property type="entry name" value="WD40/YVTN_repeat-like_dom_sf"/>
</dbReference>
<gene>
    <name evidence="6" type="primary">LOC110782123</name>
</gene>
<sequence length="461" mass="52490">MARTLPSQREMLVLEGKWDESILSLRVINVPIETEKSAKFIILEQKFLELVQNGNTVDAMLMLRNEISPLLINTSRVHQLAACLISHSQQSKTICVSSRPDSLEKLQRLFPAATIVPEKRLEQLVEQALDMQRESCLFHNTLDSELSLYTDHQCARSQIPSETVQILQAHNDEVWYLQFSHNGKYLASASNDQSAIIWEVRDNSQLCIKRKLIGHQKTVCFVSWSPDDSQLLTCGLEEVVRRWDVQSGKCLNIYGKHDLGLVSCGWFPDGKRLFSGVTDKSICTWDLDGREVVCWKGQRTLRTSDIAITKNGKRIISIFRDTSILVHDKEVKVDRLIEEDEVIISFSLSDDNKFLLVNLINQDIHLWSLEGDFKVVSKYKGHKRTRFLIRSCFDGVEQGFIASGSEDSQVYIWHRGTGELLLALPGHSGTVNCVSWNLCNPRMMASASDDRTIRVWGLGRR</sequence>
<dbReference type="SUPFAM" id="SSF50978">
    <property type="entry name" value="WD40 repeat-like"/>
    <property type="match status" value="1"/>
</dbReference>